<dbReference type="GO" id="GO:0005971">
    <property type="term" value="C:ribonucleoside-diphosphate reductase complex"/>
    <property type="evidence" value="ECO:0007669"/>
    <property type="project" value="TreeGrafter"/>
</dbReference>
<comment type="catalytic activity">
    <reaction evidence="10">
        <text>a 2'-deoxyribonucleoside 5'-diphosphate + [thioredoxin]-disulfide + H2O = a ribonucleoside 5'-diphosphate + [thioredoxin]-dithiol</text>
        <dbReference type="Rhea" id="RHEA:23252"/>
        <dbReference type="Rhea" id="RHEA-COMP:10698"/>
        <dbReference type="Rhea" id="RHEA-COMP:10700"/>
        <dbReference type="ChEBI" id="CHEBI:15377"/>
        <dbReference type="ChEBI" id="CHEBI:29950"/>
        <dbReference type="ChEBI" id="CHEBI:50058"/>
        <dbReference type="ChEBI" id="CHEBI:57930"/>
        <dbReference type="ChEBI" id="CHEBI:73316"/>
        <dbReference type="EC" id="1.17.4.1"/>
    </reaction>
</comment>
<evidence type="ECO:0000313" key="13">
    <source>
        <dbReference type="Proteomes" id="UP000030655"/>
    </source>
</evidence>
<dbReference type="InterPro" id="IPR039718">
    <property type="entry name" value="Rrm1"/>
</dbReference>
<dbReference type="PROSITE" id="PS00089">
    <property type="entry name" value="RIBORED_LARGE"/>
    <property type="match status" value="1"/>
</dbReference>
<dbReference type="GO" id="GO:0009263">
    <property type="term" value="P:deoxyribonucleotide biosynthetic process"/>
    <property type="evidence" value="ECO:0007669"/>
    <property type="project" value="UniProtKB-KW"/>
</dbReference>
<evidence type="ECO:0000256" key="4">
    <source>
        <dbReference type="ARBA" id="ARBA00022741"/>
    </source>
</evidence>
<dbReference type="Proteomes" id="UP000030655">
    <property type="component" value="Unassembled WGS sequence"/>
</dbReference>
<keyword evidence="6 10" id="KW-0560">Oxidoreductase</keyword>
<keyword evidence="3" id="KW-0021">Allosteric enzyme</keyword>
<comment type="function">
    <text evidence="8 10">Provides the precursors necessary for DNA synthesis. Catalyzes the biosynthesis of deoxyribonucleotides from the corresponding ribonucleotides.</text>
</comment>
<evidence type="ECO:0000256" key="6">
    <source>
        <dbReference type="ARBA" id="ARBA00023002"/>
    </source>
</evidence>
<gene>
    <name evidence="12" type="ORF">H312_00413</name>
</gene>
<dbReference type="VEuPathDB" id="MicrosporidiaDB:H312_00413"/>
<evidence type="ECO:0000256" key="3">
    <source>
        <dbReference type="ARBA" id="ARBA00022533"/>
    </source>
</evidence>
<dbReference type="PRINTS" id="PR01183">
    <property type="entry name" value="RIBORDTASEM1"/>
</dbReference>
<dbReference type="NCBIfam" id="TIGR02506">
    <property type="entry name" value="NrdE_NrdA"/>
    <property type="match status" value="1"/>
</dbReference>
<dbReference type="UniPathway" id="UPA00326"/>
<keyword evidence="13" id="KW-1185">Reference proteome</keyword>
<dbReference type="PROSITE" id="PS51161">
    <property type="entry name" value="ATP_CONE"/>
    <property type="match status" value="1"/>
</dbReference>
<feature type="domain" description="ATP-cone" evidence="11">
    <location>
        <begin position="1"/>
        <end position="92"/>
    </location>
</feature>
<dbReference type="Pfam" id="PF03477">
    <property type="entry name" value="ATP-cone"/>
    <property type="match status" value="1"/>
</dbReference>
<dbReference type="OrthoDB" id="3000483at2759"/>
<dbReference type="Pfam" id="PF00317">
    <property type="entry name" value="Ribonuc_red_lgN"/>
    <property type="match status" value="1"/>
</dbReference>
<dbReference type="InterPro" id="IPR013509">
    <property type="entry name" value="RNR_lsu_N"/>
</dbReference>
<dbReference type="InterPro" id="IPR013346">
    <property type="entry name" value="NrdE_NrdA_C"/>
</dbReference>
<dbReference type="EMBL" id="KK365132">
    <property type="protein sequence ID" value="KCZ82136.1"/>
    <property type="molecule type" value="Genomic_DNA"/>
</dbReference>
<evidence type="ECO:0000259" key="11">
    <source>
        <dbReference type="PROSITE" id="PS51161"/>
    </source>
</evidence>
<evidence type="ECO:0000256" key="10">
    <source>
        <dbReference type="RuleBase" id="RU003410"/>
    </source>
</evidence>
<protein>
    <recommendedName>
        <fullName evidence="2 10">Ribonucleoside-diphosphate reductase</fullName>
        <ecNumber evidence="2 10">1.17.4.1</ecNumber>
    </recommendedName>
</protein>
<dbReference type="PANTHER" id="PTHR11573:SF6">
    <property type="entry name" value="RIBONUCLEOSIDE-DIPHOSPHATE REDUCTASE LARGE SUBUNIT"/>
    <property type="match status" value="1"/>
</dbReference>
<keyword evidence="7 10" id="KW-0215">Deoxyribonucleotide synthesis</keyword>
<evidence type="ECO:0000256" key="9">
    <source>
        <dbReference type="PROSITE-ProRule" id="PRU00492"/>
    </source>
</evidence>
<dbReference type="GO" id="GO:0005524">
    <property type="term" value="F:ATP binding"/>
    <property type="evidence" value="ECO:0007669"/>
    <property type="project" value="UniProtKB-UniRule"/>
</dbReference>
<dbReference type="AlphaFoldDB" id="A0A059F5B9"/>
<evidence type="ECO:0000256" key="2">
    <source>
        <dbReference type="ARBA" id="ARBA00012274"/>
    </source>
</evidence>
<dbReference type="Gene3D" id="3.20.70.20">
    <property type="match status" value="1"/>
</dbReference>
<evidence type="ECO:0000256" key="5">
    <source>
        <dbReference type="ARBA" id="ARBA00022840"/>
    </source>
</evidence>
<dbReference type="SUPFAM" id="SSF51998">
    <property type="entry name" value="PFL-like glycyl radical enzymes"/>
    <property type="match status" value="1"/>
</dbReference>
<dbReference type="InterPro" id="IPR008926">
    <property type="entry name" value="RNR_R1-su_N"/>
</dbReference>
<dbReference type="HOGENOM" id="CLU_000404_1_0_1"/>
<keyword evidence="4 9" id="KW-0547">Nucleotide-binding</keyword>
<sequence>MFIIKRNNEPRPFDRSKLLKSIQAHTCGLDTKNINPNEFVDKIMLGIVNNMTTTELCEYSAETAASCMSLHPDFGVLASRILVSSLHKSTSNSFSEKIILLYKNTRYISEDFYNLVCKNKEAYDKLIDYKRDNLISFFGLRTLLKGYLLSYGEVIERPQDLFLRVSVFIHRENFEKVKETYELMSNKYFIHATPSLFNAGSNKTQMSSCFLLTIKDDSAKGIFDTLTQCTHIAKMAGGIGVNISHIRARGSPLSTGGTSNGIIPMIKVFEAMSKFISQCGNKRASSIAFFLEPWHPEILEFLDLRKNTGKEEMRSRSIFTALWVPDLFMKKVEKNEDWCLFCPNIAKGLSEVYGDEFDNLYEKYEKENKVWKRIPAQKLWRAIIEAQIETGTPYILYKDSCNKKNNQKNLGIIKGSNLCAEILEFTSENEVAVCNLASIALPSFLVKRESNEALLRNEINEKLNLKNNSPFFYDFSKLMEVTKVICRNLNKIIDYNFYPVVEAKSSNIKHRPIGIGVQGLADLFAMLKISFDSEEAKVLNRNIFECIYYAALEESNLLAIEEGAYSSFEGSPLSKGEFQFDMWNVKPNSHLDWESLRSKIIKHGVRNSLLTACMPTATTSQILGFNECIEPFTSNIYTRRTLAGEYQVINKHLLKDLIERGLWNNEIKNLLIQNEGSIQNIPIIPKEIRDIYKTVWEYKMKSIIDLSVGRGPFIDQTQSLNIFMSSPTMQQLTSMHFYGWKNGLKTGMYYLRTQPKSSAIKFTVDKELLNQTVKSLSTCSLDDENCESCSA</sequence>
<dbReference type="CDD" id="cd01679">
    <property type="entry name" value="RNR_I"/>
    <property type="match status" value="1"/>
</dbReference>
<evidence type="ECO:0000256" key="7">
    <source>
        <dbReference type="ARBA" id="ARBA00023116"/>
    </source>
</evidence>
<proteinExistence type="inferred from homology"/>
<reference evidence="12 13" key="2">
    <citation type="submission" date="2014-03" db="EMBL/GenBank/DDBJ databases">
        <title>The Genome Sequence of Anncaliia algerae insect isolate PRA339.</title>
        <authorList>
            <consortium name="The Broad Institute Genome Sequencing Platform"/>
            <consortium name="The Broad Institute Genome Sequencing Center for Infectious Disease"/>
            <person name="Cuomo C."/>
            <person name="Becnel J."/>
            <person name="Sanscrainte N."/>
            <person name="Walker B."/>
            <person name="Young S.K."/>
            <person name="Zeng Q."/>
            <person name="Gargeya S."/>
            <person name="Fitzgerald M."/>
            <person name="Haas B."/>
            <person name="Abouelleil A."/>
            <person name="Alvarado L."/>
            <person name="Arachchi H.M."/>
            <person name="Berlin A.M."/>
            <person name="Chapman S.B."/>
            <person name="Dewar J."/>
            <person name="Goldberg J."/>
            <person name="Griggs A."/>
            <person name="Gujja S."/>
            <person name="Hansen M."/>
            <person name="Howarth C."/>
            <person name="Imamovic A."/>
            <person name="Larimer J."/>
            <person name="McCowan C."/>
            <person name="Murphy C."/>
            <person name="Neiman D."/>
            <person name="Pearson M."/>
            <person name="Priest M."/>
            <person name="Roberts A."/>
            <person name="Saif S."/>
            <person name="Shea T."/>
            <person name="Sisk P."/>
            <person name="Sykes S."/>
            <person name="Wortman J."/>
            <person name="Nusbaum C."/>
            <person name="Birren B."/>
        </authorList>
    </citation>
    <scope>NUCLEOTIDE SEQUENCE [LARGE SCALE GENOMIC DNA]</scope>
    <source>
        <strain evidence="12 13">PRA339</strain>
    </source>
</reference>
<dbReference type="EC" id="1.17.4.1" evidence="2 10"/>
<dbReference type="InterPro" id="IPR005144">
    <property type="entry name" value="ATP-cone_dom"/>
</dbReference>
<evidence type="ECO:0000313" key="12">
    <source>
        <dbReference type="EMBL" id="KCZ82136.1"/>
    </source>
</evidence>
<evidence type="ECO:0000256" key="1">
    <source>
        <dbReference type="ARBA" id="ARBA00010406"/>
    </source>
</evidence>
<name>A0A059F5B9_9MICR</name>
<keyword evidence="5 9" id="KW-0067">ATP-binding</keyword>
<dbReference type="InterPro" id="IPR000788">
    <property type="entry name" value="RNR_lg_C"/>
</dbReference>
<dbReference type="STRING" id="1288291.A0A059F5B9"/>
<dbReference type="PANTHER" id="PTHR11573">
    <property type="entry name" value="RIBONUCLEOSIDE-DIPHOSPHATE REDUCTASE LARGE CHAIN"/>
    <property type="match status" value="1"/>
</dbReference>
<reference evidence="13" key="1">
    <citation type="submission" date="2013-02" db="EMBL/GenBank/DDBJ databases">
        <authorList>
            <consortium name="The Broad Institute Genome Sequencing Platform"/>
            <person name="Cuomo C."/>
            <person name="Becnel J."/>
            <person name="Sanscrainte N."/>
            <person name="Walker B."/>
            <person name="Young S.K."/>
            <person name="Zeng Q."/>
            <person name="Gargeya S."/>
            <person name="Fitzgerald M."/>
            <person name="Haas B."/>
            <person name="Abouelleil A."/>
            <person name="Alvarado L."/>
            <person name="Arachchi H.M."/>
            <person name="Berlin A.M."/>
            <person name="Chapman S.B."/>
            <person name="Dewar J."/>
            <person name="Goldberg J."/>
            <person name="Griggs A."/>
            <person name="Gujja S."/>
            <person name="Hansen M."/>
            <person name="Howarth C."/>
            <person name="Imamovic A."/>
            <person name="Larimer J."/>
            <person name="McCowan C."/>
            <person name="Murphy C."/>
            <person name="Neiman D."/>
            <person name="Pearson M."/>
            <person name="Priest M."/>
            <person name="Roberts A."/>
            <person name="Saif S."/>
            <person name="Shea T."/>
            <person name="Sisk P."/>
            <person name="Sykes S."/>
            <person name="Wortman J."/>
            <person name="Nusbaum C."/>
            <person name="Birren B."/>
        </authorList>
    </citation>
    <scope>NUCLEOTIDE SEQUENCE [LARGE SCALE GENOMIC DNA]</scope>
    <source>
        <strain evidence="13">PRA339</strain>
    </source>
</reference>
<accession>A0A059F5B9</accession>
<evidence type="ECO:0000256" key="8">
    <source>
        <dbReference type="ARBA" id="ARBA00024942"/>
    </source>
</evidence>
<comment type="similarity">
    <text evidence="1 10">Belongs to the ribonucleoside diphosphate reductase large chain family.</text>
</comment>
<dbReference type="GO" id="GO:0004748">
    <property type="term" value="F:ribonucleoside-diphosphate reductase activity, thioredoxin disulfide as acceptor"/>
    <property type="evidence" value="ECO:0007669"/>
    <property type="project" value="UniProtKB-EC"/>
</dbReference>
<dbReference type="Pfam" id="PF02867">
    <property type="entry name" value="Ribonuc_red_lgC"/>
    <property type="match status" value="1"/>
</dbReference>
<dbReference type="SUPFAM" id="SSF48168">
    <property type="entry name" value="R1 subunit of ribonucleotide reductase, N-terminal domain"/>
    <property type="match status" value="1"/>
</dbReference>
<organism evidence="12 13">
    <name type="scientific">Anncaliia algerae PRA339</name>
    <dbReference type="NCBI Taxonomy" id="1288291"/>
    <lineage>
        <taxon>Eukaryota</taxon>
        <taxon>Fungi</taxon>
        <taxon>Fungi incertae sedis</taxon>
        <taxon>Microsporidia</taxon>
        <taxon>Tubulinosematoidea</taxon>
        <taxon>Tubulinosematidae</taxon>
        <taxon>Anncaliia</taxon>
    </lineage>
</organism>